<evidence type="ECO:0000313" key="2">
    <source>
        <dbReference type="Proteomes" id="UP000198756"/>
    </source>
</evidence>
<evidence type="ECO:0000313" key="1">
    <source>
        <dbReference type="EMBL" id="SDA48839.1"/>
    </source>
</evidence>
<keyword evidence="2" id="KW-1185">Reference proteome</keyword>
<dbReference type="Proteomes" id="UP000198756">
    <property type="component" value="Unassembled WGS sequence"/>
</dbReference>
<sequence>MGEAYQIRDQEMPYFLTFQVVGWADVFTRKIYRDFILENLTLFPKREGIVFVWLCNHEQSHSSGCSAKGWKIIGLGTRF</sequence>
<organism evidence="1 2">
    <name type="scientific">Algoriphagus alkaliphilus</name>
    <dbReference type="NCBI Taxonomy" id="279824"/>
    <lineage>
        <taxon>Bacteria</taxon>
        <taxon>Pseudomonadati</taxon>
        <taxon>Bacteroidota</taxon>
        <taxon>Cytophagia</taxon>
        <taxon>Cytophagales</taxon>
        <taxon>Cyclobacteriaceae</taxon>
        <taxon>Algoriphagus</taxon>
    </lineage>
</organism>
<name>A0A1G5VSL6_9BACT</name>
<reference evidence="2" key="1">
    <citation type="submission" date="2016-10" db="EMBL/GenBank/DDBJ databases">
        <authorList>
            <person name="Varghese N."/>
            <person name="Submissions S."/>
        </authorList>
    </citation>
    <scope>NUCLEOTIDE SEQUENCE [LARGE SCALE GENOMIC DNA]</scope>
    <source>
        <strain evidence="2">DSM 22703</strain>
    </source>
</reference>
<dbReference type="STRING" id="279824.SAMN03080617_00680"/>
<proteinExistence type="predicted"/>
<protein>
    <submittedName>
        <fullName evidence="1">Uncharacterized protein</fullName>
    </submittedName>
</protein>
<gene>
    <name evidence="1" type="ORF">SAMN03080617_00680</name>
</gene>
<dbReference type="AlphaFoldDB" id="A0A1G5VSL6"/>
<accession>A0A1G5VSL6</accession>
<dbReference type="EMBL" id="FMXE01000004">
    <property type="protein sequence ID" value="SDA48839.1"/>
    <property type="molecule type" value="Genomic_DNA"/>
</dbReference>